<dbReference type="InterPro" id="IPR053924">
    <property type="entry name" value="RecX_HTH_2nd"/>
</dbReference>
<reference evidence="9 10" key="1">
    <citation type="submission" date="2019-01" db="EMBL/GenBank/DDBJ databases">
        <title>Egibacter rhizosphaerae EGI 80759T.</title>
        <authorList>
            <person name="Chen D.-D."/>
            <person name="Tian Y."/>
            <person name="Jiao J.-Y."/>
            <person name="Zhang X.-T."/>
            <person name="Zhang Y.-G."/>
            <person name="Zhang Y."/>
            <person name="Xiao M."/>
            <person name="Shu W.-S."/>
            <person name="Li W.-J."/>
        </authorList>
    </citation>
    <scope>NUCLEOTIDE SEQUENCE [LARGE SCALE GENOMIC DNA]</scope>
    <source>
        <strain evidence="9 10">EGI 80759</strain>
    </source>
</reference>
<feature type="domain" description="RecX first three-helical" evidence="8">
    <location>
        <begin position="83"/>
        <end position="109"/>
    </location>
</feature>
<organism evidence="9 10">
    <name type="scientific">Egibacter rhizosphaerae</name>
    <dbReference type="NCBI Taxonomy" id="1670831"/>
    <lineage>
        <taxon>Bacteria</taxon>
        <taxon>Bacillati</taxon>
        <taxon>Actinomycetota</taxon>
        <taxon>Nitriliruptoria</taxon>
        <taxon>Egibacterales</taxon>
        <taxon>Egibacteraceae</taxon>
        <taxon>Egibacter</taxon>
    </lineage>
</organism>
<dbReference type="AlphaFoldDB" id="A0A411YJ21"/>
<dbReference type="InterPro" id="IPR036388">
    <property type="entry name" value="WH-like_DNA-bd_sf"/>
</dbReference>
<dbReference type="HAMAP" id="MF_01114">
    <property type="entry name" value="RecX"/>
    <property type="match status" value="1"/>
</dbReference>
<feature type="compositionally biased region" description="Basic residues" evidence="6">
    <location>
        <begin position="22"/>
        <end position="31"/>
    </location>
</feature>
<evidence type="ECO:0000259" key="8">
    <source>
        <dbReference type="Pfam" id="PF21982"/>
    </source>
</evidence>
<feature type="compositionally biased region" description="Polar residues" evidence="6">
    <location>
        <begin position="45"/>
        <end position="62"/>
    </location>
</feature>
<dbReference type="InterPro" id="IPR003783">
    <property type="entry name" value="Regulatory_RecX"/>
</dbReference>
<dbReference type="EMBL" id="CP036402">
    <property type="protein sequence ID" value="QBI21278.1"/>
    <property type="molecule type" value="Genomic_DNA"/>
</dbReference>
<feature type="domain" description="RecX second three-helical" evidence="7">
    <location>
        <begin position="118"/>
        <end position="159"/>
    </location>
</feature>
<sequence length="224" mass="24903">MHQGPQGGQGHEGQQDPEGRSTRRRRGRRGRQPIAHQRVDPAVNDPTTASRPDVASGSTPETGTAPDQVGDAVAFVLRSTRQRPQTEAELRDKLAERGVASEVVQEALAQARSLGATDDRAFARAWVRDRGQGRGYGALRLRQELLRRRVPDHLVDEALATLEDRDEESVAEDLARERAARFEARIEPDRAARRLAGFLQRRGYPPALAQRVAIRVSGLDRDWD</sequence>
<dbReference type="OrthoDB" id="5244465at2"/>
<evidence type="ECO:0000313" key="9">
    <source>
        <dbReference type="EMBL" id="QBI21278.1"/>
    </source>
</evidence>
<evidence type="ECO:0000256" key="1">
    <source>
        <dbReference type="ARBA" id="ARBA00004496"/>
    </source>
</evidence>
<comment type="subcellular location">
    <subcellularLocation>
        <location evidence="1 5">Cytoplasm</location>
    </subcellularLocation>
</comment>
<dbReference type="GO" id="GO:0005737">
    <property type="term" value="C:cytoplasm"/>
    <property type="evidence" value="ECO:0007669"/>
    <property type="project" value="UniProtKB-SubCell"/>
</dbReference>
<comment type="function">
    <text evidence="5">Modulates RecA activity.</text>
</comment>
<feature type="compositionally biased region" description="Gly residues" evidence="6">
    <location>
        <begin position="1"/>
        <end position="11"/>
    </location>
</feature>
<accession>A0A411YJ21</accession>
<dbReference type="Pfam" id="PF21982">
    <property type="entry name" value="RecX_HTH1"/>
    <property type="match status" value="1"/>
</dbReference>
<protein>
    <recommendedName>
        <fullName evidence="3 5">Regulatory protein RecX</fullName>
    </recommendedName>
</protein>
<dbReference type="Gene3D" id="1.10.10.10">
    <property type="entry name" value="Winged helix-like DNA-binding domain superfamily/Winged helix DNA-binding domain"/>
    <property type="match status" value="1"/>
</dbReference>
<name>A0A411YJ21_9ACTN</name>
<dbReference type="PANTHER" id="PTHR33602">
    <property type="entry name" value="REGULATORY PROTEIN RECX FAMILY PROTEIN"/>
    <property type="match status" value="1"/>
</dbReference>
<dbReference type="PANTHER" id="PTHR33602:SF1">
    <property type="entry name" value="REGULATORY PROTEIN RECX FAMILY PROTEIN"/>
    <property type="match status" value="1"/>
</dbReference>
<keyword evidence="10" id="KW-1185">Reference proteome</keyword>
<dbReference type="GO" id="GO:0006282">
    <property type="term" value="P:regulation of DNA repair"/>
    <property type="evidence" value="ECO:0007669"/>
    <property type="project" value="UniProtKB-UniRule"/>
</dbReference>
<evidence type="ECO:0000256" key="2">
    <source>
        <dbReference type="ARBA" id="ARBA00009695"/>
    </source>
</evidence>
<evidence type="ECO:0000256" key="5">
    <source>
        <dbReference type="HAMAP-Rule" id="MF_01114"/>
    </source>
</evidence>
<dbReference type="KEGG" id="erz:ER308_18010"/>
<dbReference type="InterPro" id="IPR053926">
    <property type="entry name" value="RecX_HTH_1st"/>
</dbReference>
<evidence type="ECO:0000313" key="10">
    <source>
        <dbReference type="Proteomes" id="UP000291469"/>
    </source>
</evidence>
<dbReference type="Pfam" id="PF02631">
    <property type="entry name" value="RecX_HTH2"/>
    <property type="match status" value="1"/>
</dbReference>
<evidence type="ECO:0000256" key="6">
    <source>
        <dbReference type="SAM" id="MobiDB-lite"/>
    </source>
</evidence>
<comment type="similarity">
    <text evidence="2 5">Belongs to the RecX family.</text>
</comment>
<evidence type="ECO:0000256" key="4">
    <source>
        <dbReference type="ARBA" id="ARBA00022490"/>
    </source>
</evidence>
<evidence type="ECO:0000259" key="7">
    <source>
        <dbReference type="Pfam" id="PF02631"/>
    </source>
</evidence>
<evidence type="ECO:0000256" key="3">
    <source>
        <dbReference type="ARBA" id="ARBA00018111"/>
    </source>
</evidence>
<proteinExistence type="inferred from homology"/>
<dbReference type="Proteomes" id="UP000291469">
    <property type="component" value="Chromosome"/>
</dbReference>
<feature type="region of interest" description="Disordered" evidence="6">
    <location>
        <begin position="1"/>
        <end position="71"/>
    </location>
</feature>
<keyword evidence="4 5" id="KW-0963">Cytoplasm</keyword>
<gene>
    <name evidence="5" type="primary">recX</name>
    <name evidence="9" type="ORF">ER308_18010</name>
</gene>